<reference evidence="1" key="4">
    <citation type="submission" date="2019-03" db="UniProtKB">
        <authorList>
            <consortium name="EnsemblPlants"/>
        </authorList>
    </citation>
    <scope>IDENTIFICATION</scope>
</reference>
<evidence type="ECO:0000313" key="1">
    <source>
        <dbReference type="EnsemblPlants" id="AET2Gv20722200.2"/>
    </source>
</evidence>
<name>A0A453C3F7_AEGTS</name>
<sequence>MHSRDVFSPTPWHQGGRVRREQQYMVVSFNFLPPRCFHSLQLICLCSLNLGWSPSRTSVFQYWTNQYGEDEVPF</sequence>
<dbReference type="AlphaFoldDB" id="A0A453C3F7"/>
<reference evidence="2" key="2">
    <citation type="journal article" date="2017" name="Nat. Plants">
        <title>The Aegilops tauschii genome reveals multiple impacts of transposons.</title>
        <authorList>
            <person name="Zhao G."/>
            <person name="Zou C."/>
            <person name="Li K."/>
            <person name="Wang K."/>
            <person name="Li T."/>
            <person name="Gao L."/>
            <person name="Zhang X."/>
            <person name="Wang H."/>
            <person name="Yang Z."/>
            <person name="Liu X."/>
            <person name="Jiang W."/>
            <person name="Mao L."/>
            <person name="Kong X."/>
            <person name="Jiao Y."/>
            <person name="Jia J."/>
        </authorList>
    </citation>
    <scope>NUCLEOTIDE SEQUENCE [LARGE SCALE GENOMIC DNA]</scope>
    <source>
        <strain evidence="2">cv. AL8/78</strain>
    </source>
</reference>
<protein>
    <submittedName>
        <fullName evidence="1">Uncharacterized protein</fullName>
    </submittedName>
</protein>
<dbReference type="Proteomes" id="UP000015105">
    <property type="component" value="Chromosome 2D"/>
</dbReference>
<evidence type="ECO:0000313" key="2">
    <source>
        <dbReference type="Proteomes" id="UP000015105"/>
    </source>
</evidence>
<dbReference type="Gramene" id="AET2Gv20722200.2">
    <property type="protein sequence ID" value="AET2Gv20722200.2"/>
    <property type="gene ID" value="AET2Gv20722200"/>
</dbReference>
<organism evidence="1 2">
    <name type="scientific">Aegilops tauschii subsp. strangulata</name>
    <name type="common">Goatgrass</name>
    <dbReference type="NCBI Taxonomy" id="200361"/>
    <lineage>
        <taxon>Eukaryota</taxon>
        <taxon>Viridiplantae</taxon>
        <taxon>Streptophyta</taxon>
        <taxon>Embryophyta</taxon>
        <taxon>Tracheophyta</taxon>
        <taxon>Spermatophyta</taxon>
        <taxon>Magnoliopsida</taxon>
        <taxon>Liliopsida</taxon>
        <taxon>Poales</taxon>
        <taxon>Poaceae</taxon>
        <taxon>BOP clade</taxon>
        <taxon>Pooideae</taxon>
        <taxon>Triticodae</taxon>
        <taxon>Triticeae</taxon>
        <taxon>Triticinae</taxon>
        <taxon>Aegilops</taxon>
    </lineage>
</organism>
<dbReference type="EnsemblPlants" id="AET2Gv20722200.2">
    <property type="protein sequence ID" value="AET2Gv20722200.2"/>
    <property type="gene ID" value="AET2Gv20722200"/>
</dbReference>
<keyword evidence="2" id="KW-1185">Reference proteome</keyword>
<reference evidence="1" key="5">
    <citation type="journal article" date="2021" name="G3 (Bethesda)">
        <title>Aegilops tauschii genome assembly Aet v5.0 features greater sequence contiguity and improved annotation.</title>
        <authorList>
            <person name="Wang L."/>
            <person name="Zhu T."/>
            <person name="Rodriguez J.C."/>
            <person name="Deal K.R."/>
            <person name="Dubcovsky J."/>
            <person name="McGuire P.E."/>
            <person name="Lux T."/>
            <person name="Spannagl M."/>
            <person name="Mayer K.F.X."/>
            <person name="Baldrich P."/>
            <person name="Meyers B.C."/>
            <person name="Huo N."/>
            <person name="Gu Y.Q."/>
            <person name="Zhou H."/>
            <person name="Devos K.M."/>
            <person name="Bennetzen J.L."/>
            <person name="Unver T."/>
            <person name="Budak H."/>
            <person name="Gulick P.J."/>
            <person name="Galiba G."/>
            <person name="Kalapos B."/>
            <person name="Nelson D.R."/>
            <person name="Li P."/>
            <person name="You F.M."/>
            <person name="Luo M.C."/>
            <person name="Dvorak J."/>
        </authorList>
    </citation>
    <scope>NUCLEOTIDE SEQUENCE [LARGE SCALE GENOMIC DNA]</scope>
    <source>
        <strain evidence="1">cv. AL8/78</strain>
    </source>
</reference>
<reference evidence="2" key="1">
    <citation type="journal article" date="2014" name="Science">
        <title>Ancient hybridizations among the ancestral genomes of bread wheat.</title>
        <authorList>
            <consortium name="International Wheat Genome Sequencing Consortium,"/>
            <person name="Marcussen T."/>
            <person name="Sandve S.R."/>
            <person name="Heier L."/>
            <person name="Spannagl M."/>
            <person name="Pfeifer M."/>
            <person name="Jakobsen K.S."/>
            <person name="Wulff B.B."/>
            <person name="Steuernagel B."/>
            <person name="Mayer K.F."/>
            <person name="Olsen O.A."/>
        </authorList>
    </citation>
    <scope>NUCLEOTIDE SEQUENCE [LARGE SCALE GENOMIC DNA]</scope>
    <source>
        <strain evidence="2">cv. AL8/78</strain>
    </source>
</reference>
<proteinExistence type="predicted"/>
<accession>A0A453C3F7</accession>
<reference evidence="1" key="3">
    <citation type="journal article" date="2017" name="Nature">
        <title>Genome sequence of the progenitor of the wheat D genome Aegilops tauschii.</title>
        <authorList>
            <person name="Luo M.C."/>
            <person name="Gu Y.Q."/>
            <person name="Puiu D."/>
            <person name="Wang H."/>
            <person name="Twardziok S.O."/>
            <person name="Deal K.R."/>
            <person name="Huo N."/>
            <person name="Zhu T."/>
            <person name="Wang L."/>
            <person name="Wang Y."/>
            <person name="McGuire P.E."/>
            <person name="Liu S."/>
            <person name="Long H."/>
            <person name="Ramasamy R.K."/>
            <person name="Rodriguez J.C."/>
            <person name="Van S.L."/>
            <person name="Yuan L."/>
            <person name="Wang Z."/>
            <person name="Xia Z."/>
            <person name="Xiao L."/>
            <person name="Anderson O.D."/>
            <person name="Ouyang S."/>
            <person name="Liang Y."/>
            <person name="Zimin A.V."/>
            <person name="Pertea G."/>
            <person name="Qi P."/>
            <person name="Bennetzen J.L."/>
            <person name="Dai X."/>
            <person name="Dawson M.W."/>
            <person name="Muller H.G."/>
            <person name="Kugler K."/>
            <person name="Rivarola-Duarte L."/>
            <person name="Spannagl M."/>
            <person name="Mayer K.F.X."/>
            <person name="Lu F.H."/>
            <person name="Bevan M.W."/>
            <person name="Leroy P."/>
            <person name="Li P."/>
            <person name="You F.M."/>
            <person name="Sun Q."/>
            <person name="Liu Z."/>
            <person name="Lyons E."/>
            <person name="Wicker T."/>
            <person name="Salzberg S.L."/>
            <person name="Devos K.M."/>
            <person name="Dvorak J."/>
        </authorList>
    </citation>
    <scope>NUCLEOTIDE SEQUENCE [LARGE SCALE GENOMIC DNA]</scope>
    <source>
        <strain evidence="1">cv. AL8/78</strain>
    </source>
</reference>